<feature type="compositionally biased region" description="Pro residues" evidence="9">
    <location>
        <begin position="264"/>
        <end position="276"/>
    </location>
</feature>
<evidence type="ECO:0000259" key="10">
    <source>
        <dbReference type="PROSITE" id="PS50090"/>
    </source>
</evidence>
<dbReference type="OrthoDB" id="608866at2759"/>
<sequence>MGAPKVKWAHEEEDALREGVRKYGQGKWRAIQKDPEFSRHLVNRTNVDLKDKWRNLSAAAQEGRTTLPELPANPAPVPKSPRGKRAADGAASGAGGEPTHPVPPLASQKPKKVRYEDMVVQAVTELGSTDEGVSAQGVAKWIEEYHEVPNNFRKTLNTHLTNLVATGKLVKMGANNAHYKLGDGTPPQPGPVAPANKGSAGAGAGAAGSASKAAGASGPNASTPAVPPPPPAAPAPPPPAPSAAAAAAGVASAAAGAGAAANAAPPPAPPPAIPLPPKKKAKLAAQTGKVSKPPRMSDPKSVHAAEMALGREEREYSQLTAEMSDTWRLQKKAQEEADELLRQAQEAEERERRHRAQFASRPPKKRPAAAEEVR</sequence>
<dbReference type="InterPro" id="IPR005818">
    <property type="entry name" value="Histone_H1/H5_H15"/>
</dbReference>
<feature type="region of interest" description="Disordered" evidence="9">
    <location>
        <begin position="58"/>
        <end position="113"/>
    </location>
</feature>
<dbReference type="InterPro" id="IPR044597">
    <property type="entry name" value="SMH1-6"/>
</dbReference>
<dbReference type="CDD" id="cd11660">
    <property type="entry name" value="SANT_TRF"/>
    <property type="match status" value="1"/>
</dbReference>
<evidence type="ECO:0000256" key="3">
    <source>
        <dbReference type="ARBA" id="ARBA00022454"/>
    </source>
</evidence>
<evidence type="ECO:0000259" key="12">
    <source>
        <dbReference type="PROSITE" id="PS51504"/>
    </source>
</evidence>
<feature type="domain" description="HTH myb-type" evidence="11">
    <location>
        <begin position="1"/>
        <end position="61"/>
    </location>
</feature>
<dbReference type="PROSITE" id="PS50090">
    <property type="entry name" value="MYB_LIKE"/>
    <property type="match status" value="1"/>
</dbReference>
<comment type="subcellular location">
    <subcellularLocation>
        <location evidence="1">Chromosome</location>
    </subcellularLocation>
    <subcellularLocation>
        <location evidence="2">Nucleus</location>
        <location evidence="2">Nucleolus</location>
    </subcellularLocation>
</comment>
<feature type="region of interest" description="Disordered" evidence="9">
    <location>
        <begin position="179"/>
        <end position="317"/>
    </location>
</feature>
<evidence type="ECO:0000256" key="7">
    <source>
        <dbReference type="ARBA" id="ARBA00023163"/>
    </source>
</evidence>
<dbReference type="Proteomes" id="UP000660262">
    <property type="component" value="Unassembled WGS sequence"/>
</dbReference>
<dbReference type="AlphaFoldDB" id="A0A830HXP6"/>
<evidence type="ECO:0000256" key="5">
    <source>
        <dbReference type="ARBA" id="ARBA00023054"/>
    </source>
</evidence>
<evidence type="ECO:0000313" key="13">
    <source>
        <dbReference type="EMBL" id="GHP11864.1"/>
    </source>
</evidence>
<dbReference type="SMART" id="SM00717">
    <property type="entry name" value="SANT"/>
    <property type="match status" value="1"/>
</dbReference>
<dbReference type="SUPFAM" id="SSF46689">
    <property type="entry name" value="Homeodomain-like"/>
    <property type="match status" value="1"/>
</dbReference>
<evidence type="ECO:0000256" key="8">
    <source>
        <dbReference type="ARBA" id="ARBA00023242"/>
    </source>
</evidence>
<dbReference type="PROSITE" id="PS51294">
    <property type="entry name" value="HTH_MYB"/>
    <property type="match status" value="1"/>
</dbReference>
<dbReference type="PANTHER" id="PTHR46267">
    <property type="entry name" value="SINGLE MYB HISTONE 4"/>
    <property type="match status" value="1"/>
</dbReference>
<gene>
    <name evidence="13" type="ORF">PPROV_001059100</name>
</gene>
<name>A0A830HXP6_9CHLO</name>
<comment type="caution">
    <text evidence="13">The sequence shown here is derived from an EMBL/GenBank/DDBJ whole genome shotgun (WGS) entry which is preliminary data.</text>
</comment>
<dbReference type="EMBL" id="BNJQ01000037">
    <property type="protein sequence ID" value="GHP11864.1"/>
    <property type="molecule type" value="Genomic_DNA"/>
</dbReference>
<feature type="domain" description="Myb-like" evidence="10">
    <location>
        <begin position="5"/>
        <end position="57"/>
    </location>
</feature>
<evidence type="ECO:0000256" key="9">
    <source>
        <dbReference type="SAM" id="MobiDB-lite"/>
    </source>
</evidence>
<dbReference type="InterPro" id="IPR036390">
    <property type="entry name" value="WH_DNA-bd_sf"/>
</dbReference>
<feature type="compositionally biased region" description="Low complexity" evidence="9">
    <location>
        <begin position="242"/>
        <end position="263"/>
    </location>
</feature>
<dbReference type="Gene3D" id="1.10.10.10">
    <property type="entry name" value="Winged helix-like DNA-binding domain superfamily/Winged helix DNA-binding domain"/>
    <property type="match status" value="1"/>
</dbReference>
<feature type="compositionally biased region" description="Pro residues" evidence="9">
    <location>
        <begin position="225"/>
        <end position="241"/>
    </location>
</feature>
<dbReference type="FunFam" id="1.10.10.60:FF:000168">
    <property type="entry name" value="Telomere repeat-binding factor 1"/>
    <property type="match status" value="1"/>
</dbReference>
<keyword evidence="4" id="KW-0805">Transcription regulation</keyword>
<keyword evidence="5" id="KW-0175">Coiled coil</keyword>
<accession>A0A830HXP6</accession>
<dbReference type="Pfam" id="PF00538">
    <property type="entry name" value="Linker_histone"/>
    <property type="match status" value="1"/>
</dbReference>
<keyword evidence="14" id="KW-1185">Reference proteome</keyword>
<evidence type="ECO:0000256" key="4">
    <source>
        <dbReference type="ARBA" id="ARBA00023015"/>
    </source>
</evidence>
<dbReference type="Pfam" id="PF00249">
    <property type="entry name" value="Myb_DNA-binding"/>
    <property type="match status" value="1"/>
</dbReference>
<protein>
    <submittedName>
        <fullName evidence="13">Single myb histone</fullName>
    </submittedName>
</protein>
<dbReference type="GO" id="GO:0006334">
    <property type="term" value="P:nucleosome assembly"/>
    <property type="evidence" value="ECO:0007669"/>
    <property type="project" value="InterPro"/>
</dbReference>
<dbReference type="PROSITE" id="PS51504">
    <property type="entry name" value="H15"/>
    <property type="match status" value="1"/>
</dbReference>
<keyword evidence="8" id="KW-0539">Nucleus</keyword>
<organism evidence="13 14">
    <name type="scientific">Pycnococcus provasolii</name>
    <dbReference type="NCBI Taxonomy" id="41880"/>
    <lineage>
        <taxon>Eukaryota</taxon>
        <taxon>Viridiplantae</taxon>
        <taxon>Chlorophyta</taxon>
        <taxon>Pseudoscourfieldiophyceae</taxon>
        <taxon>Pseudoscourfieldiales</taxon>
        <taxon>Pycnococcaceae</taxon>
        <taxon>Pycnococcus</taxon>
    </lineage>
</organism>
<dbReference type="SMART" id="SM00526">
    <property type="entry name" value="H15"/>
    <property type="match status" value="1"/>
</dbReference>
<feature type="compositionally biased region" description="Basic and acidic residues" evidence="9">
    <location>
        <begin position="334"/>
        <end position="351"/>
    </location>
</feature>
<feature type="compositionally biased region" description="Basic residues" evidence="9">
    <location>
        <begin position="352"/>
        <end position="367"/>
    </location>
</feature>
<evidence type="ECO:0000256" key="6">
    <source>
        <dbReference type="ARBA" id="ARBA00023125"/>
    </source>
</evidence>
<feature type="compositionally biased region" description="Low complexity" evidence="9">
    <location>
        <begin position="207"/>
        <end position="224"/>
    </location>
</feature>
<dbReference type="GO" id="GO:0005730">
    <property type="term" value="C:nucleolus"/>
    <property type="evidence" value="ECO:0007669"/>
    <property type="project" value="UniProtKB-SubCell"/>
</dbReference>
<dbReference type="SUPFAM" id="SSF46785">
    <property type="entry name" value="Winged helix' DNA-binding domain"/>
    <property type="match status" value="1"/>
</dbReference>
<feature type="domain" description="H15" evidence="12">
    <location>
        <begin position="111"/>
        <end position="183"/>
    </location>
</feature>
<keyword evidence="3" id="KW-0158">Chromosome</keyword>
<proteinExistence type="predicted"/>
<evidence type="ECO:0000259" key="11">
    <source>
        <dbReference type="PROSITE" id="PS51294"/>
    </source>
</evidence>
<dbReference type="PRINTS" id="PR00671">
    <property type="entry name" value="INHIBINBB"/>
</dbReference>
<dbReference type="GO" id="GO:0000786">
    <property type="term" value="C:nucleosome"/>
    <property type="evidence" value="ECO:0007669"/>
    <property type="project" value="InterPro"/>
</dbReference>
<dbReference type="Gene3D" id="1.10.246.220">
    <property type="match status" value="1"/>
</dbReference>
<reference evidence="13" key="1">
    <citation type="submission" date="2020-10" db="EMBL/GenBank/DDBJ databases">
        <title>Unveiling of a novel bifunctional photoreceptor, Dualchrome1, isolated from a cosmopolitan green alga.</title>
        <authorList>
            <person name="Suzuki S."/>
            <person name="Kawachi M."/>
        </authorList>
    </citation>
    <scope>NUCLEOTIDE SEQUENCE</scope>
    <source>
        <strain evidence="13">NIES 2893</strain>
    </source>
</reference>
<evidence type="ECO:0000256" key="1">
    <source>
        <dbReference type="ARBA" id="ARBA00004286"/>
    </source>
</evidence>
<feature type="compositionally biased region" description="Basic and acidic residues" evidence="9">
    <location>
        <begin position="295"/>
        <end position="316"/>
    </location>
</feature>
<dbReference type="InterPro" id="IPR017930">
    <property type="entry name" value="Myb_dom"/>
</dbReference>
<evidence type="ECO:0000313" key="14">
    <source>
        <dbReference type="Proteomes" id="UP000660262"/>
    </source>
</evidence>
<keyword evidence="6" id="KW-0238">DNA-binding</keyword>
<keyword evidence="7" id="KW-0804">Transcription</keyword>
<dbReference type="InterPro" id="IPR009057">
    <property type="entry name" value="Homeodomain-like_sf"/>
</dbReference>
<dbReference type="InterPro" id="IPR001005">
    <property type="entry name" value="SANT/Myb"/>
</dbReference>
<feature type="region of interest" description="Disordered" evidence="9">
    <location>
        <begin position="334"/>
        <end position="374"/>
    </location>
</feature>
<dbReference type="InterPro" id="IPR036388">
    <property type="entry name" value="WH-like_DNA-bd_sf"/>
</dbReference>
<dbReference type="PANTHER" id="PTHR46267:SF15">
    <property type="entry name" value="WINGED HELIX-TURN-HELIX TRANSCRIPTION REPRESSOR DNA-BINDING PROTEIN-RELATED"/>
    <property type="match status" value="1"/>
</dbReference>
<evidence type="ECO:0000256" key="2">
    <source>
        <dbReference type="ARBA" id="ARBA00004604"/>
    </source>
</evidence>
<dbReference type="GO" id="GO:0003691">
    <property type="term" value="F:double-stranded telomeric DNA binding"/>
    <property type="evidence" value="ECO:0007669"/>
    <property type="project" value="InterPro"/>
</dbReference>